<evidence type="ECO:0008006" key="4">
    <source>
        <dbReference type="Google" id="ProtNLM"/>
    </source>
</evidence>
<name>A0ABQ9JQA9_9CUCU</name>
<dbReference type="EMBL" id="JAPWTJ010000329">
    <property type="protein sequence ID" value="KAJ8979567.1"/>
    <property type="molecule type" value="Genomic_DNA"/>
</dbReference>
<evidence type="ECO:0000313" key="3">
    <source>
        <dbReference type="Proteomes" id="UP001162164"/>
    </source>
</evidence>
<dbReference type="Proteomes" id="UP001162164">
    <property type="component" value="Unassembled WGS sequence"/>
</dbReference>
<keyword evidence="3" id="KW-1185">Reference proteome</keyword>
<evidence type="ECO:0000313" key="2">
    <source>
        <dbReference type="EMBL" id="KAJ8979567.1"/>
    </source>
</evidence>
<proteinExistence type="predicted"/>
<reference evidence="2" key="1">
    <citation type="journal article" date="2023" name="Insect Mol. Biol.">
        <title>Genome sequencing provides insights into the evolution of gene families encoding plant cell wall-degrading enzymes in longhorned beetles.</title>
        <authorList>
            <person name="Shin N.R."/>
            <person name="Okamura Y."/>
            <person name="Kirsch R."/>
            <person name="Pauchet Y."/>
        </authorList>
    </citation>
    <scope>NUCLEOTIDE SEQUENCE</scope>
    <source>
        <strain evidence="2">MMC_N1</strain>
    </source>
</reference>
<gene>
    <name evidence="2" type="ORF">NQ317_019142</name>
</gene>
<feature type="region of interest" description="Disordered" evidence="1">
    <location>
        <begin position="225"/>
        <end position="247"/>
    </location>
</feature>
<sequence>AMNFSTTEFMLGRQRCRQWVPLITDQFRLRHVYQIIGFNLLSEASGSYYFTLHLTTMCAPFYTSEQICNPNPKWELDLKDIDNTSAPCVVLRIWQCCKDGADKIILTWGVHFSGLVYIGNKLAEIQPVYFKSNSVIFCMQGGYFTSHYVINTSMQKPVPFLRNVNVIDTLTDKVIYKHVAIKTSHSEIQNSYNLDKLRRLHSLQVEIKKKGIEVQNIKDKISAKSGVHLNNGRETSNSPGPSSHTDSVRYAPKLLTMNSLNKMLQDKPTKVQRQEMVKINKEIEIAKFKTRLLAQEKDKKKCNDSTVKAEIFCNCSDLMENYHILNRESEKIEGVQKEPDSTPRSVSYDKHSVATAKKNVAARIALHLSHTETFGK</sequence>
<accession>A0ABQ9JQA9</accession>
<evidence type="ECO:0000256" key="1">
    <source>
        <dbReference type="SAM" id="MobiDB-lite"/>
    </source>
</evidence>
<feature type="compositionally biased region" description="Polar residues" evidence="1">
    <location>
        <begin position="232"/>
        <end position="245"/>
    </location>
</feature>
<protein>
    <recommendedName>
        <fullName evidence="4">UV radiation resistance associated protein</fullName>
    </recommendedName>
</protein>
<feature type="non-terminal residue" evidence="2">
    <location>
        <position position="1"/>
    </location>
</feature>
<organism evidence="2 3">
    <name type="scientific">Molorchus minor</name>
    <dbReference type="NCBI Taxonomy" id="1323400"/>
    <lineage>
        <taxon>Eukaryota</taxon>
        <taxon>Metazoa</taxon>
        <taxon>Ecdysozoa</taxon>
        <taxon>Arthropoda</taxon>
        <taxon>Hexapoda</taxon>
        <taxon>Insecta</taxon>
        <taxon>Pterygota</taxon>
        <taxon>Neoptera</taxon>
        <taxon>Endopterygota</taxon>
        <taxon>Coleoptera</taxon>
        <taxon>Polyphaga</taxon>
        <taxon>Cucujiformia</taxon>
        <taxon>Chrysomeloidea</taxon>
        <taxon>Cerambycidae</taxon>
        <taxon>Lamiinae</taxon>
        <taxon>Monochamini</taxon>
        <taxon>Molorchus</taxon>
    </lineage>
</organism>
<comment type="caution">
    <text evidence="2">The sequence shown here is derived from an EMBL/GenBank/DDBJ whole genome shotgun (WGS) entry which is preliminary data.</text>
</comment>